<proteinExistence type="predicted"/>
<feature type="transmembrane region" description="Helical" evidence="1">
    <location>
        <begin position="7"/>
        <end position="35"/>
    </location>
</feature>
<feature type="transmembrane region" description="Helical" evidence="1">
    <location>
        <begin position="41"/>
        <end position="58"/>
    </location>
</feature>
<accession>A0AAU9PZ01</accession>
<dbReference type="Proteomes" id="UP001295420">
    <property type="component" value="Unassembled WGS sequence"/>
</dbReference>
<reference evidence="2" key="1">
    <citation type="submission" date="2022-01" db="EMBL/GenBank/DDBJ databases">
        <authorList>
            <person name="Lagorce A."/>
        </authorList>
    </citation>
    <scope>NUCLEOTIDE SEQUENCE</scope>
    <source>
        <strain evidence="2">Th15_F1_D04</strain>
    </source>
</reference>
<organism evidence="2 3">
    <name type="scientific">Vibrio owensii</name>
    <dbReference type="NCBI Taxonomy" id="696485"/>
    <lineage>
        <taxon>Bacteria</taxon>
        <taxon>Pseudomonadati</taxon>
        <taxon>Pseudomonadota</taxon>
        <taxon>Gammaproteobacteria</taxon>
        <taxon>Vibrionales</taxon>
        <taxon>Vibrionaceae</taxon>
        <taxon>Vibrio</taxon>
    </lineage>
</organism>
<comment type="caution">
    <text evidence="2">The sequence shown here is derived from an EMBL/GenBank/DDBJ whole genome shotgun (WGS) entry which is preliminary data.</text>
</comment>
<keyword evidence="1" id="KW-1133">Transmembrane helix</keyword>
<evidence type="ECO:0000256" key="1">
    <source>
        <dbReference type="SAM" id="Phobius"/>
    </source>
</evidence>
<keyword evidence="1" id="KW-0472">Membrane</keyword>
<sequence>MIIHTLAVALMFFGLACAGGIAIVKMIFLYVGVAVHLDDLFLTYVCAFLLGAVVALVTKK</sequence>
<dbReference type="AlphaFoldDB" id="A0AAU9PZ01"/>
<evidence type="ECO:0000313" key="2">
    <source>
        <dbReference type="EMBL" id="CAH1521315.1"/>
    </source>
</evidence>
<keyword evidence="1" id="KW-0812">Transmembrane</keyword>
<dbReference type="EMBL" id="CAKMTQ010000001">
    <property type="protein sequence ID" value="CAH1521315.1"/>
    <property type="molecule type" value="Genomic_DNA"/>
</dbReference>
<evidence type="ECO:0000313" key="3">
    <source>
        <dbReference type="Proteomes" id="UP001295420"/>
    </source>
</evidence>
<name>A0AAU9PZ01_9VIBR</name>
<protein>
    <submittedName>
        <fullName evidence="2">Uncharacterized protein</fullName>
    </submittedName>
</protein>
<gene>
    <name evidence="2" type="ORF">THF1D04_10762</name>
</gene>